<evidence type="ECO:0000256" key="1">
    <source>
        <dbReference type="ARBA" id="ARBA00007198"/>
    </source>
</evidence>
<dbReference type="AlphaFoldDB" id="A0A377JNV1"/>
<dbReference type="PANTHER" id="PTHR30041:SF8">
    <property type="entry name" value="PROTEIN YFFB"/>
    <property type="match status" value="1"/>
</dbReference>
<gene>
    <name evidence="3" type="primary">yffB</name>
    <name evidence="3" type="ORF">NCTC12221_00869</name>
</gene>
<dbReference type="SUPFAM" id="SSF52833">
    <property type="entry name" value="Thioredoxin-like"/>
    <property type="match status" value="1"/>
</dbReference>
<evidence type="ECO:0000313" key="4">
    <source>
        <dbReference type="Proteomes" id="UP000255335"/>
    </source>
</evidence>
<proteinExistence type="inferred from homology"/>
<protein>
    <submittedName>
        <fullName evidence="3">ArsC family arsenate reductase</fullName>
    </submittedName>
</protein>
<dbReference type="InterPro" id="IPR036249">
    <property type="entry name" value="Thioredoxin-like_sf"/>
</dbReference>
<comment type="similarity">
    <text evidence="1 2">Belongs to the ArsC family.</text>
</comment>
<reference evidence="3 4" key="1">
    <citation type="submission" date="2018-06" db="EMBL/GenBank/DDBJ databases">
        <authorList>
            <consortium name="Pathogen Informatics"/>
            <person name="Doyle S."/>
        </authorList>
    </citation>
    <scope>NUCLEOTIDE SEQUENCE [LARGE SCALE GENOMIC DNA]</scope>
    <source>
        <strain evidence="3 4">NCTC12221</strain>
    </source>
</reference>
<organism evidence="3 4">
    <name type="scientific">Helicobacter cinaedi</name>
    <dbReference type="NCBI Taxonomy" id="213"/>
    <lineage>
        <taxon>Bacteria</taxon>
        <taxon>Pseudomonadati</taxon>
        <taxon>Campylobacterota</taxon>
        <taxon>Epsilonproteobacteria</taxon>
        <taxon>Campylobacterales</taxon>
        <taxon>Helicobacteraceae</taxon>
        <taxon>Helicobacter</taxon>
    </lineage>
</organism>
<accession>A0A377JNV1</accession>
<dbReference type="NCBIfam" id="TIGR01617">
    <property type="entry name" value="arsC_related"/>
    <property type="match status" value="1"/>
</dbReference>
<dbReference type="Pfam" id="PF03960">
    <property type="entry name" value="ArsC"/>
    <property type="match status" value="1"/>
</dbReference>
<dbReference type="Proteomes" id="UP000255335">
    <property type="component" value="Unassembled WGS sequence"/>
</dbReference>
<dbReference type="InterPro" id="IPR006504">
    <property type="entry name" value="Tscrpt_reg_Spx/MgsR"/>
</dbReference>
<dbReference type="PANTHER" id="PTHR30041">
    <property type="entry name" value="ARSENATE REDUCTASE"/>
    <property type="match status" value="1"/>
</dbReference>
<dbReference type="PROSITE" id="PS51353">
    <property type="entry name" value="ARSC"/>
    <property type="match status" value="1"/>
</dbReference>
<dbReference type="CDD" id="cd02977">
    <property type="entry name" value="ArsC_family"/>
    <property type="match status" value="1"/>
</dbReference>
<evidence type="ECO:0000313" key="3">
    <source>
        <dbReference type="EMBL" id="STP09426.1"/>
    </source>
</evidence>
<dbReference type="RefSeq" id="WP_115026123.1">
    <property type="nucleotide sequence ID" value="NZ_UGHZ01000001.1"/>
</dbReference>
<name>A0A377JNV1_9HELI</name>
<dbReference type="InterPro" id="IPR006660">
    <property type="entry name" value="Arsenate_reductase-like"/>
</dbReference>
<sequence>MTITLYGIKTCGSVKKAITLLDKHSIPFHFIDLKTTTPNKEQLKSWIESKGIKVVLNSKGTTYKNLKRDGKITESILDSHIQEQIDMLFATPMLLKRPIITSAKHLIIGYNESEILELIHAFQQRAL</sequence>
<dbReference type="Gene3D" id="3.40.30.10">
    <property type="entry name" value="Glutaredoxin"/>
    <property type="match status" value="1"/>
</dbReference>
<dbReference type="EMBL" id="UGHZ01000001">
    <property type="protein sequence ID" value="STP09426.1"/>
    <property type="molecule type" value="Genomic_DNA"/>
</dbReference>
<evidence type="ECO:0000256" key="2">
    <source>
        <dbReference type="PROSITE-ProRule" id="PRU01282"/>
    </source>
</evidence>